<dbReference type="PANTHER" id="PTHR42110:SF1">
    <property type="entry name" value="L-ASPARAGINASE, PUTATIVE (AFU_ORTHOLOGUE AFUA_3G11890)-RELATED"/>
    <property type="match status" value="1"/>
</dbReference>
<dbReference type="AlphaFoldDB" id="A0A1E3WD89"/>
<dbReference type="InterPro" id="IPR010349">
    <property type="entry name" value="Asparaginase_II"/>
</dbReference>
<accession>A0A1E3WD89</accession>
<dbReference type="EMBL" id="LPWD01000102">
    <property type="protein sequence ID" value="ODS03492.1"/>
    <property type="molecule type" value="Genomic_DNA"/>
</dbReference>
<gene>
    <name evidence="1" type="ORF">AUC71_09415</name>
</gene>
<dbReference type="Proteomes" id="UP000095042">
    <property type="component" value="Unassembled WGS sequence"/>
</dbReference>
<dbReference type="Pfam" id="PF06089">
    <property type="entry name" value="Asparaginase_II"/>
    <property type="match status" value="1"/>
</dbReference>
<evidence type="ECO:0008006" key="3">
    <source>
        <dbReference type="Google" id="ProtNLM"/>
    </source>
</evidence>
<evidence type="ECO:0000313" key="1">
    <source>
        <dbReference type="EMBL" id="ODS03492.1"/>
    </source>
</evidence>
<name>A0A1E3WD89_9HYPH</name>
<reference evidence="1 2" key="1">
    <citation type="journal article" date="2016" name="Environ. Microbiol.">
        <title>New Methyloceanibacter diversity from North Sea sediments includes methanotroph containing solely the soluble methane monooxygenase.</title>
        <authorList>
            <person name="Vekeman B."/>
            <person name="Kerckhof F.M."/>
            <person name="Cremers G."/>
            <person name="de Vos P."/>
            <person name="Vandamme P."/>
            <person name="Boon N."/>
            <person name="Op den Camp H.J."/>
            <person name="Heylen K."/>
        </authorList>
    </citation>
    <scope>NUCLEOTIDE SEQUENCE [LARGE SCALE GENOMIC DNA]</scope>
    <source>
        <strain evidence="1 2">R-67177</strain>
    </source>
</reference>
<keyword evidence="2" id="KW-1185">Reference proteome</keyword>
<evidence type="ECO:0000313" key="2">
    <source>
        <dbReference type="Proteomes" id="UP000095042"/>
    </source>
</evidence>
<proteinExistence type="predicted"/>
<sequence>MASKSANPVLVDVLRGDRSESSHRGAIAIADTRGRLVLALGDVETPNYPRSAVKSLQALALVESGAADASI</sequence>
<organism evidence="1 2">
    <name type="scientific">Methyloceanibacter marginalis</name>
    <dbReference type="NCBI Taxonomy" id="1774971"/>
    <lineage>
        <taxon>Bacteria</taxon>
        <taxon>Pseudomonadati</taxon>
        <taxon>Pseudomonadota</taxon>
        <taxon>Alphaproteobacteria</taxon>
        <taxon>Hyphomicrobiales</taxon>
        <taxon>Hyphomicrobiaceae</taxon>
        <taxon>Methyloceanibacter</taxon>
    </lineage>
</organism>
<dbReference type="PANTHER" id="PTHR42110">
    <property type="entry name" value="L-ASPARAGINASE, PUTATIVE (AFU_ORTHOLOGUE AFUA_3G11890)-RELATED"/>
    <property type="match status" value="1"/>
</dbReference>
<protein>
    <recommendedName>
        <fullName evidence="3">Asparaginase</fullName>
    </recommendedName>
</protein>
<comment type="caution">
    <text evidence="1">The sequence shown here is derived from an EMBL/GenBank/DDBJ whole genome shotgun (WGS) entry which is preliminary data.</text>
</comment>